<evidence type="ECO:0000259" key="3">
    <source>
        <dbReference type="PROSITE" id="PS51186"/>
    </source>
</evidence>
<dbReference type="CDD" id="cd04301">
    <property type="entry name" value="NAT_SF"/>
    <property type="match status" value="1"/>
</dbReference>
<reference evidence="4 5" key="1">
    <citation type="journal article" date="2018" name="Nat. Biotechnol.">
        <title>A standardized bacterial taxonomy based on genome phylogeny substantially revises the tree of life.</title>
        <authorList>
            <person name="Parks D.H."/>
            <person name="Chuvochina M."/>
            <person name="Waite D.W."/>
            <person name="Rinke C."/>
            <person name="Skarshewski A."/>
            <person name="Chaumeil P.A."/>
            <person name="Hugenholtz P."/>
        </authorList>
    </citation>
    <scope>NUCLEOTIDE SEQUENCE [LARGE SCALE GENOMIC DNA]</scope>
    <source>
        <strain evidence="4">UBA11247</strain>
    </source>
</reference>
<dbReference type="PANTHER" id="PTHR43877">
    <property type="entry name" value="AMINOALKYLPHOSPHONATE N-ACETYLTRANSFERASE-RELATED-RELATED"/>
    <property type="match status" value="1"/>
</dbReference>
<feature type="domain" description="N-acetyltransferase" evidence="3">
    <location>
        <begin position="1"/>
        <end position="133"/>
    </location>
</feature>
<protein>
    <submittedName>
        <fullName evidence="4">N-acetyltransferase</fullName>
    </submittedName>
</protein>
<dbReference type="STRING" id="863239.GCA_000213935_02740"/>
<proteinExistence type="predicted"/>
<dbReference type="EMBL" id="DQID01000080">
    <property type="protein sequence ID" value="HCT13747.1"/>
    <property type="molecule type" value="Genomic_DNA"/>
</dbReference>
<comment type="caution">
    <text evidence="4">The sequence shown here is derived from an EMBL/GenBank/DDBJ whole genome shotgun (WGS) entry which is preliminary data.</text>
</comment>
<dbReference type="PANTHER" id="PTHR43877:SF2">
    <property type="entry name" value="AMINOALKYLPHOSPHONATE N-ACETYLTRANSFERASE-RELATED"/>
    <property type="match status" value="1"/>
</dbReference>
<accession>A0A3D4SXK0</accession>
<dbReference type="InterPro" id="IPR016181">
    <property type="entry name" value="Acyl_CoA_acyltransferase"/>
</dbReference>
<dbReference type="Pfam" id="PF00583">
    <property type="entry name" value="Acetyltransf_1"/>
    <property type="match status" value="1"/>
</dbReference>
<evidence type="ECO:0000256" key="1">
    <source>
        <dbReference type="ARBA" id="ARBA00022679"/>
    </source>
</evidence>
<sequence length="136" mass="15170">MQAVVTAAYSIYLPRMDTPPAPMTHDLTPDVGAGHVWVIGDPVIGLICLIPRDGALLIENVALAPEAQGRGAGRRLLRFAEDRARELGRNRLRLYTNEKMTENVALYTRLGYAETDRRTDDGHRRVFMEKVLGEPT</sequence>
<keyword evidence="1 4" id="KW-0808">Transferase</keyword>
<dbReference type="PROSITE" id="PS51186">
    <property type="entry name" value="GNAT"/>
    <property type="match status" value="1"/>
</dbReference>
<gene>
    <name evidence="4" type="ORF">DIW82_02830</name>
</gene>
<evidence type="ECO:0000313" key="5">
    <source>
        <dbReference type="Proteomes" id="UP000261739"/>
    </source>
</evidence>
<evidence type="ECO:0000256" key="2">
    <source>
        <dbReference type="ARBA" id="ARBA00023315"/>
    </source>
</evidence>
<dbReference type="Proteomes" id="UP000261739">
    <property type="component" value="Unassembled WGS sequence"/>
</dbReference>
<dbReference type="Gene3D" id="3.40.630.30">
    <property type="match status" value="1"/>
</dbReference>
<dbReference type="AlphaFoldDB" id="A0A3D4SXK0"/>
<dbReference type="InterPro" id="IPR050832">
    <property type="entry name" value="Bact_Acetyltransf"/>
</dbReference>
<dbReference type="SUPFAM" id="SSF55729">
    <property type="entry name" value="Acyl-CoA N-acyltransferases (Nat)"/>
    <property type="match status" value="1"/>
</dbReference>
<dbReference type="InterPro" id="IPR000182">
    <property type="entry name" value="GNAT_dom"/>
</dbReference>
<evidence type="ECO:0000313" key="4">
    <source>
        <dbReference type="EMBL" id="HCT13747.1"/>
    </source>
</evidence>
<name>A0A3D4SXK0_9CORY</name>
<keyword evidence="2" id="KW-0012">Acyltransferase</keyword>
<organism evidence="4 5">
    <name type="scientific">Corynebacterium nuruki</name>
    <dbReference type="NCBI Taxonomy" id="1032851"/>
    <lineage>
        <taxon>Bacteria</taxon>
        <taxon>Bacillati</taxon>
        <taxon>Actinomycetota</taxon>
        <taxon>Actinomycetes</taxon>
        <taxon>Mycobacteriales</taxon>
        <taxon>Corynebacteriaceae</taxon>
        <taxon>Corynebacterium</taxon>
    </lineage>
</organism>
<dbReference type="GO" id="GO:0016747">
    <property type="term" value="F:acyltransferase activity, transferring groups other than amino-acyl groups"/>
    <property type="evidence" value="ECO:0007669"/>
    <property type="project" value="InterPro"/>
</dbReference>